<proteinExistence type="predicted"/>
<gene>
    <name evidence="1" type="ORF">I4J89_36905</name>
</gene>
<accession>A0A931G1U7</accession>
<protein>
    <submittedName>
        <fullName evidence="1">Uncharacterized protein</fullName>
    </submittedName>
</protein>
<name>A0A931G1U7_9ACTN</name>
<evidence type="ECO:0000313" key="2">
    <source>
        <dbReference type="Proteomes" id="UP000598146"/>
    </source>
</evidence>
<evidence type="ECO:0000313" key="1">
    <source>
        <dbReference type="EMBL" id="MBG0567042.1"/>
    </source>
</evidence>
<keyword evidence="2" id="KW-1185">Reference proteome</keyword>
<dbReference type="AlphaFoldDB" id="A0A931G1U7"/>
<organism evidence="1 2">
    <name type="scientific">Actinoplanes aureus</name>
    <dbReference type="NCBI Taxonomy" id="2792083"/>
    <lineage>
        <taxon>Bacteria</taxon>
        <taxon>Bacillati</taxon>
        <taxon>Actinomycetota</taxon>
        <taxon>Actinomycetes</taxon>
        <taxon>Micromonosporales</taxon>
        <taxon>Micromonosporaceae</taxon>
        <taxon>Actinoplanes</taxon>
    </lineage>
</organism>
<comment type="caution">
    <text evidence="1">The sequence shown here is derived from an EMBL/GenBank/DDBJ whole genome shotgun (WGS) entry which is preliminary data.</text>
</comment>
<dbReference type="EMBL" id="JADQTO010000024">
    <property type="protein sequence ID" value="MBG0567042.1"/>
    <property type="molecule type" value="Genomic_DNA"/>
</dbReference>
<sequence length="55" mass="6128">MMGNLPALVSRKEWLAAGFMIPPDLDIGNTAVVADSRLTRPVRGDRRLVLDEYET</sequence>
<dbReference type="Proteomes" id="UP000598146">
    <property type="component" value="Unassembled WGS sequence"/>
</dbReference>
<dbReference type="RefSeq" id="WP_196418814.1">
    <property type="nucleotide sequence ID" value="NZ_JADQTO010000024.1"/>
</dbReference>
<reference evidence="1" key="1">
    <citation type="submission" date="2020-11" db="EMBL/GenBank/DDBJ databases">
        <title>Isolation and identification of active actinomycetes.</title>
        <authorList>
            <person name="Sun X."/>
        </authorList>
    </citation>
    <scope>NUCLEOTIDE SEQUENCE</scope>
    <source>
        <strain evidence="1">NEAU-A11</strain>
    </source>
</reference>